<protein>
    <submittedName>
        <fullName evidence="1">Uncharacterized protein</fullName>
    </submittedName>
</protein>
<dbReference type="VEuPathDB" id="VectorBase:PPAI004776"/>
<accession>A0A1B0DAS1</accession>
<dbReference type="EMBL" id="AJVK01029270">
    <property type="status" value="NOT_ANNOTATED_CDS"/>
    <property type="molecule type" value="Genomic_DNA"/>
</dbReference>
<reference evidence="1" key="1">
    <citation type="submission" date="2022-08" db="UniProtKB">
        <authorList>
            <consortium name="EnsemblMetazoa"/>
        </authorList>
    </citation>
    <scope>IDENTIFICATION</scope>
    <source>
        <strain evidence="1">Israel</strain>
    </source>
</reference>
<dbReference type="AlphaFoldDB" id="A0A1B0DAS1"/>
<proteinExistence type="predicted"/>
<sequence>MKCEEMKVKEKCLGLQEKSNILLGDVFFLSNLLAIFYLFTDAFSSFFLLYPEEGNALLALSLPIHLYEEECHGKFHCLTRSY</sequence>
<dbReference type="Proteomes" id="UP000092462">
    <property type="component" value="Unassembled WGS sequence"/>
</dbReference>
<dbReference type="EMBL" id="AJVK01029271">
    <property type="status" value="NOT_ANNOTATED_CDS"/>
    <property type="molecule type" value="Genomic_DNA"/>
</dbReference>
<evidence type="ECO:0000313" key="1">
    <source>
        <dbReference type="EnsemblMetazoa" id="PPAI004776-PA"/>
    </source>
</evidence>
<organism evidence="1 2">
    <name type="scientific">Phlebotomus papatasi</name>
    <name type="common">Sandfly</name>
    <dbReference type="NCBI Taxonomy" id="29031"/>
    <lineage>
        <taxon>Eukaryota</taxon>
        <taxon>Metazoa</taxon>
        <taxon>Ecdysozoa</taxon>
        <taxon>Arthropoda</taxon>
        <taxon>Hexapoda</taxon>
        <taxon>Insecta</taxon>
        <taxon>Pterygota</taxon>
        <taxon>Neoptera</taxon>
        <taxon>Endopterygota</taxon>
        <taxon>Diptera</taxon>
        <taxon>Nematocera</taxon>
        <taxon>Psychodoidea</taxon>
        <taxon>Psychodidae</taxon>
        <taxon>Phlebotomus</taxon>
        <taxon>Phlebotomus</taxon>
    </lineage>
</organism>
<evidence type="ECO:0000313" key="2">
    <source>
        <dbReference type="Proteomes" id="UP000092462"/>
    </source>
</evidence>
<keyword evidence="2" id="KW-1185">Reference proteome</keyword>
<name>A0A1B0DAS1_PHLPP</name>
<dbReference type="EnsemblMetazoa" id="PPAI004776-RA">
    <property type="protein sequence ID" value="PPAI004776-PA"/>
    <property type="gene ID" value="PPAI004776"/>
</dbReference>